<feature type="domain" description="ShKT" evidence="2">
    <location>
        <begin position="25"/>
        <end position="59"/>
    </location>
</feature>
<dbReference type="Gene3D" id="1.10.10.1940">
    <property type="match status" value="1"/>
</dbReference>
<dbReference type="PANTHER" id="PTHR46219:SF5">
    <property type="entry name" value="SHKT DOMAIN-CONTAINING PROTEIN"/>
    <property type="match status" value="1"/>
</dbReference>
<dbReference type="InterPro" id="IPR003582">
    <property type="entry name" value="ShKT_dom"/>
</dbReference>
<dbReference type="AlphaFoldDB" id="A0A914BZ13"/>
<proteinExistence type="predicted"/>
<dbReference type="Pfam" id="PF01549">
    <property type="entry name" value="ShK"/>
    <property type="match status" value="2"/>
</dbReference>
<dbReference type="WBParaSite" id="ACRNAN_Path_1327.g5215.t1">
    <property type="protein sequence ID" value="ACRNAN_Path_1327.g5215.t1"/>
    <property type="gene ID" value="ACRNAN_Path_1327.g5215"/>
</dbReference>
<reference evidence="4" key="1">
    <citation type="submission" date="2022-11" db="UniProtKB">
        <authorList>
            <consortium name="WormBaseParasite"/>
        </authorList>
    </citation>
    <scope>IDENTIFICATION</scope>
</reference>
<protein>
    <submittedName>
        <fullName evidence="4">ShKT domain-containing protein</fullName>
    </submittedName>
</protein>
<dbReference type="Proteomes" id="UP000887540">
    <property type="component" value="Unplaced"/>
</dbReference>
<evidence type="ECO:0000313" key="4">
    <source>
        <dbReference type="WBParaSite" id="ACRNAN_Path_1327.g5215.t1"/>
    </source>
</evidence>
<sequence>MGQNCRLTCQLCTPSPPTTLSPAQCYDSLPSCSYSAFLCNYTLYLTFMSQNCPVTCGLCVPLATTKDPCSDKSLIPNLPSNCSAFSSLCTISVFQAIMTEYCPKTCGFCTSTISPGATSTSPLALG</sequence>
<evidence type="ECO:0000313" key="3">
    <source>
        <dbReference type="Proteomes" id="UP000887540"/>
    </source>
</evidence>
<evidence type="ECO:0000259" key="2">
    <source>
        <dbReference type="PROSITE" id="PS51670"/>
    </source>
</evidence>
<feature type="disulfide bond" evidence="1">
    <location>
        <begin position="25"/>
        <end position="59"/>
    </location>
</feature>
<name>A0A914BZ13_9BILA</name>
<feature type="domain" description="ShKT" evidence="2">
    <location>
        <begin position="69"/>
        <end position="109"/>
    </location>
</feature>
<dbReference type="SMART" id="SM00254">
    <property type="entry name" value="ShKT"/>
    <property type="match status" value="2"/>
</dbReference>
<keyword evidence="3" id="KW-1185">Reference proteome</keyword>
<organism evidence="3 4">
    <name type="scientific">Acrobeloides nanus</name>
    <dbReference type="NCBI Taxonomy" id="290746"/>
    <lineage>
        <taxon>Eukaryota</taxon>
        <taxon>Metazoa</taxon>
        <taxon>Ecdysozoa</taxon>
        <taxon>Nematoda</taxon>
        <taxon>Chromadorea</taxon>
        <taxon>Rhabditida</taxon>
        <taxon>Tylenchina</taxon>
        <taxon>Cephalobomorpha</taxon>
        <taxon>Cephaloboidea</taxon>
        <taxon>Cephalobidae</taxon>
        <taxon>Acrobeloides</taxon>
    </lineage>
</organism>
<comment type="caution">
    <text evidence="1">Lacks conserved residue(s) required for the propagation of feature annotation.</text>
</comment>
<evidence type="ECO:0000256" key="1">
    <source>
        <dbReference type="PROSITE-ProRule" id="PRU01005"/>
    </source>
</evidence>
<keyword evidence="1" id="KW-1015">Disulfide bond</keyword>
<dbReference type="PROSITE" id="PS51670">
    <property type="entry name" value="SHKT"/>
    <property type="match status" value="2"/>
</dbReference>
<accession>A0A914BZ13</accession>
<dbReference type="Gene3D" id="1.10.10.1870">
    <property type="entry name" value="ShTK domain-like"/>
    <property type="match status" value="1"/>
</dbReference>
<dbReference type="PANTHER" id="PTHR46219">
    <property type="entry name" value="PROTEIN CBG11138"/>
    <property type="match status" value="1"/>
</dbReference>